<proteinExistence type="predicted"/>
<dbReference type="Proteomes" id="UP001432322">
    <property type="component" value="Unassembled WGS sequence"/>
</dbReference>
<evidence type="ECO:0000313" key="2">
    <source>
        <dbReference type="EMBL" id="GMT15754.1"/>
    </source>
</evidence>
<reference evidence="2" key="1">
    <citation type="submission" date="2023-10" db="EMBL/GenBank/DDBJ databases">
        <title>Genome assembly of Pristionchus species.</title>
        <authorList>
            <person name="Yoshida K."/>
            <person name="Sommer R.J."/>
        </authorList>
    </citation>
    <scope>NUCLEOTIDE SEQUENCE</scope>
    <source>
        <strain evidence="2">RS5133</strain>
    </source>
</reference>
<feature type="non-terminal residue" evidence="2">
    <location>
        <position position="77"/>
    </location>
</feature>
<organism evidence="2 3">
    <name type="scientific">Pristionchus fissidentatus</name>
    <dbReference type="NCBI Taxonomy" id="1538716"/>
    <lineage>
        <taxon>Eukaryota</taxon>
        <taxon>Metazoa</taxon>
        <taxon>Ecdysozoa</taxon>
        <taxon>Nematoda</taxon>
        <taxon>Chromadorea</taxon>
        <taxon>Rhabditida</taxon>
        <taxon>Rhabditina</taxon>
        <taxon>Diplogasteromorpha</taxon>
        <taxon>Diplogasteroidea</taxon>
        <taxon>Neodiplogasteridae</taxon>
        <taxon>Pristionchus</taxon>
    </lineage>
</organism>
<feature type="region of interest" description="Disordered" evidence="1">
    <location>
        <begin position="16"/>
        <end position="50"/>
    </location>
</feature>
<sequence length="77" mass="8683">LHLLQKAVVQLLQPHLPDHRSLDWSRAQRRHSMSSRASAQPAPCPGPPRARRFQSYTSACAPSAPCRRLVSTPRHPR</sequence>
<comment type="caution">
    <text evidence="2">The sequence shown here is derived from an EMBL/GenBank/DDBJ whole genome shotgun (WGS) entry which is preliminary data.</text>
</comment>
<evidence type="ECO:0000256" key="1">
    <source>
        <dbReference type="SAM" id="MobiDB-lite"/>
    </source>
</evidence>
<dbReference type="EMBL" id="BTSY01000002">
    <property type="protein sequence ID" value="GMT15754.1"/>
    <property type="molecule type" value="Genomic_DNA"/>
</dbReference>
<evidence type="ECO:0000313" key="3">
    <source>
        <dbReference type="Proteomes" id="UP001432322"/>
    </source>
</evidence>
<name>A0AAV5V8G7_9BILA</name>
<protein>
    <submittedName>
        <fullName evidence="2">Uncharacterized protein</fullName>
    </submittedName>
</protein>
<gene>
    <name evidence="2" type="ORF">PFISCL1PPCAC_7051</name>
</gene>
<keyword evidence="3" id="KW-1185">Reference proteome</keyword>
<feature type="non-terminal residue" evidence="2">
    <location>
        <position position="1"/>
    </location>
</feature>
<dbReference type="AlphaFoldDB" id="A0AAV5V8G7"/>
<accession>A0AAV5V8G7</accession>